<organism evidence="1 2">
    <name type="scientific">Plasmodium falciparum Tanzania</name>
    <name type="common">2000708</name>
    <dbReference type="NCBI Taxonomy" id="1036725"/>
    <lineage>
        <taxon>Eukaryota</taxon>
        <taxon>Sar</taxon>
        <taxon>Alveolata</taxon>
        <taxon>Apicomplexa</taxon>
        <taxon>Aconoidasida</taxon>
        <taxon>Haemosporida</taxon>
        <taxon>Plasmodiidae</taxon>
        <taxon>Plasmodium</taxon>
        <taxon>Plasmodium (Laverania)</taxon>
    </lineage>
</organism>
<accession>A0A024WB87</accession>
<dbReference type="Proteomes" id="UP000030708">
    <property type="component" value="Unassembled WGS sequence"/>
</dbReference>
<reference evidence="1 2" key="2">
    <citation type="submission" date="2013-02" db="EMBL/GenBank/DDBJ databases">
        <title>The Genome Sequence of Plasmodium falciparum Tanzania (2000708).</title>
        <authorList>
            <consortium name="The Broad Institute Genome Sequencing Platform"/>
            <consortium name="The Broad Institute Genome Sequencing Center for Infectious Disease"/>
            <person name="Neafsey D."/>
            <person name="Cheeseman I."/>
            <person name="Volkman S."/>
            <person name="Adams J."/>
            <person name="Walker B."/>
            <person name="Young S.K."/>
            <person name="Zeng Q."/>
            <person name="Gargeya S."/>
            <person name="Fitzgerald M."/>
            <person name="Haas B."/>
            <person name="Abouelleil A."/>
            <person name="Alvarado L."/>
            <person name="Arachchi H.M."/>
            <person name="Berlin A.M."/>
            <person name="Chapman S.B."/>
            <person name="Dewar J."/>
            <person name="Goldberg J."/>
            <person name="Griggs A."/>
            <person name="Gujja S."/>
            <person name="Hansen M."/>
            <person name="Howarth C."/>
            <person name="Imamovic A."/>
            <person name="Larimer J."/>
            <person name="McCowan C."/>
            <person name="Murphy C."/>
            <person name="Neiman D."/>
            <person name="Pearson M."/>
            <person name="Priest M."/>
            <person name="Roberts A."/>
            <person name="Saif S."/>
            <person name="Shea T."/>
            <person name="Sisk P."/>
            <person name="Sykes S."/>
            <person name="Wortman J."/>
            <person name="Nusbaum C."/>
            <person name="Birren B."/>
        </authorList>
    </citation>
    <scope>NUCLEOTIDE SEQUENCE [LARGE SCALE GENOMIC DNA]</scope>
    <source>
        <strain evidence="2">Tanzania (2000708)</strain>
    </source>
</reference>
<dbReference type="EMBL" id="KI926349">
    <property type="protein sequence ID" value="ETW37645.1"/>
    <property type="molecule type" value="Genomic_DNA"/>
</dbReference>
<sequence length="61" mass="7563">MFLIETLYNLDRTIIHIEKNFFFSNYVILKKMSLMFYENVNKIFYFYTHMGILKYFDILSS</sequence>
<proteinExistence type="predicted"/>
<evidence type="ECO:0000313" key="2">
    <source>
        <dbReference type="Proteomes" id="UP000030708"/>
    </source>
</evidence>
<name>A0A024WB87_PLAFA</name>
<reference evidence="1 2" key="1">
    <citation type="submission" date="2013-02" db="EMBL/GenBank/DDBJ databases">
        <title>The Genome Annotation of Plasmodium falciparum Tanzania (2000708).</title>
        <authorList>
            <consortium name="The Broad Institute Genome Sequencing Platform"/>
            <consortium name="The Broad Institute Genome Sequencing Center for Infectious Disease"/>
            <person name="Neafsey D."/>
            <person name="Hoffman S."/>
            <person name="Volkman S."/>
            <person name="Rosenthal P."/>
            <person name="Walker B."/>
            <person name="Young S.K."/>
            <person name="Zeng Q."/>
            <person name="Gargeya S."/>
            <person name="Fitzgerald M."/>
            <person name="Haas B."/>
            <person name="Abouelleil A."/>
            <person name="Allen A.W."/>
            <person name="Alvarado L."/>
            <person name="Arachchi H.M."/>
            <person name="Berlin A.M."/>
            <person name="Chapman S.B."/>
            <person name="Gainer-Dewar J."/>
            <person name="Goldberg J."/>
            <person name="Griggs A."/>
            <person name="Gujja S."/>
            <person name="Hansen M."/>
            <person name="Howarth C."/>
            <person name="Imamovic A."/>
            <person name="Ireland A."/>
            <person name="Larimer J."/>
            <person name="McCowan C."/>
            <person name="Murphy C."/>
            <person name="Pearson M."/>
            <person name="Poon T.W."/>
            <person name="Priest M."/>
            <person name="Roberts A."/>
            <person name="Saif S."/>
            <person name="Shea T."/>
            <person name="Sisk P."/>
            <person name="Sykes S."/>
            <person name="Wortman J."/>
            <person name="Nusbaum C."/>
            <person name="Birren B."/>
        </authorList>
    </citation>
    <scope>NUCLEOTIDE SEQUENCE [LARGE SCALE GENOMIC DNA]</scope>
    <source>
        <strain evidence="2">Tanzania (2000708)</strain>
    </source>
</reference>
<evidence type="ECO:0000313" key="1">
    <source>
        <dbReference type="EMBL" id="ETW37645.1"/>
    </source>
</evidence>
<gene>
    <name evidence="1" type="ORF">PFTANZ_01633</name>
</gene>
<protein>
    <submittedName>
        <fullName evidence="1">Uncharacterized protein</fullName>
    </submittedName>
</protein>
<dbReference type="AlphaFoldDB" id="A0A024WB87"/>